<dbReference type="RefSeq" id="WP_237381640.1">
    <property type="nucleotide sequence ID" value="NZ_CP071793.1"/>
</dbReference>
<organism evidence="1 2">
    <name type="scientific">Sulfidibacter corallicola</name>
    <dbReference type="NCBI Taxonomy" id="2818388"/>
    <lineage>
        <taxon>Bacteria</taxon>
        <taxon>Pseudomonadati</taxon>
        <taxon>Acidobacteriota</taxon>
        <taxon>Holophagae</taxon>
        <taxon>Acanthopleuribacterales</taxon>
        <taxon>Acanthopleuribacteraceae</taxon>
        <taxon>Sulfidibacter</taxon>
    </lineage>
</organism>
<dbReference type="Proteomes" id="UP000663929">
    <property type="component" value="Chromosome"/>
</dbReference>
<evidence type="ECO:0000313" key="1">
    <source>
        <dbReference type="EMBL" id="QTD51510.1"/>
    </source>
</evidence>
<name>A0A8A4TPN3_SULCO</name>
<protein>
    <submittedName>
        <fullName evidence="1">Uncharacterized protein</fullName>
    </submittedName>
</protein>
<accession>A0A8A4TPN3</accession>
<proteinExistence type="predicted"/>
<dbReference type="EMBL" id="CP071793">
    <property type="protein sequence ID" value="QTD51510.1"/>
    <property type="molecule type" value="Genomic_DNA"/>
</dbReference>
<dbReference type="KEGG" id="scor:J3U87_03495"/>
<sequence>MRFWNSEGRSAGVASLLCLIVILFATHCVLAHWSLMGLYQKSIPPSHPLLAHATLEHEMLQLIAVEEGLTHDAGRGQYRHGPHLIPYRYQRVQHDRVARYHLATLEDASSGLGAQIGLFISTPDHLFLISGEVPADP</sequence>
<gene>
    <name evidence="1" type="ORF">J3U87_03495</name>
</gene>
<reference evidence="1" key="1">
    <citation type="submission" date="2021-03" db="EMBL/GenBank/DDBJ databases">
        <title>Acanthopleuribacteraceae sp. M133.</title>
        <authorList>
            <person name="Wang G."/>
        </authorList>
    </citation>
    <scope>NUCLEOTIDE SEQUENCE</scope>
    <source>
        <strain evidence="1">M133</strain>
    </source>
</reference>
<keyword evidence="2" id="KW-1185">Reference proteome</keyword>
<dbReference type="AlphaFoldDB" id="A0A8A4TPN3"/>
<evidence type="ECO:0000313" key="2">
    <source>
        <dbReference type="Proteomes" id="UP000663929"/>
    </source>
</evidence>